<evidence type="ECO:0000313" key="2">
    <source>
        <dbReference type="Proteomes" id="UP000295783"/>
    </source>
</evidence>
<dbReference type="EMBL" id="SNYW01000007">
    <property type="protein sequence ID" value="TDQ83061.1"/>
    <property type="molecule type" value="Genomic_DNA"/>
</dbReference>
<name>A0A4R6WPC0_9PROT</name>
<gene>
    <name evidence="1" type="ORF">A8950_1343</name>
</gene>
<sequence length="164" mass="18183">MTDSAKPGPNIAALLAHWQALGGGSAPTRAQFDPMAVPRLLPHIYVVEFETRPFRVRYRLTGTKADEWNGFNITGRYIDEFLVDDKFGANRILLDTYETAWRTGQPAIATYHWPTRTGFMVSVGFGVFPLTVNGIVAQALAIEDIGTAPKADEWVPFEDPAKKT</sequence>
<proteinExistence type="predicted"/>
<reference evidence="1 2" key="1">
    <citation type="submission" date="2019-03" db="EMBL/GenBank/DDBJ databases">
        <title>Genomic Encyclopedia of Type Strains, Phase III (KMG-III): the genomes of soil and plant-associated and newly described type strains.</title>
        <authorList>
            <person name="Whitman W."/>
        </authorList>
    </citation>
    <scope>NUCLEOTIDE SEQUENCE [LARGE SCALE GENOMIC DNA]</scope>
    <source>
        <strain evidence="1 2">CGMCC 1.7660</strain>
    </source>
</reference>
<comment type="caution">
    <text evidence="1">The sequence shown here is derived from an EMBL/GenBank/DDBJ whole genome shotgun (WGS) entry which is preliminary data.</text>
</comment>
<protein>
    <submittedName>
        <fullName evidence="1">PAS domain-containing protein</fullName>
    </submittedName>
</protein>
<organism evidence="1 2">
    <name type="scientific">Dongia mobilis</name>
    <dbReference type="NCBI Taxonomy" id="578943"/>
    <lineage>
        <taxon>Bacteria</taxon>
        <taxon>Pseudomonadati</taxon>
        <taxon>Pseudomonadota</taxon>
        <taxon>Alphaproteobacteria</taxon>
        <taxon>Rhodospirillales</taxon>
        <taxon>Dongiaceae</taxon>
        <taxon>Dongia</taxon>
    </lineage>
</organism>
<accession>A0A4R6WPC0</accession>
<keyword evidence="2" id="KW-1185">Reference proteome</keyword>
<dbReference type="Pfam" id="PF07310">
    <property type="entry name" value="PAS_5"/>
    <property type="match status" value="1"/>
</dbReference>
<evidence type="ECO:0000313" key="1">
    <source>
        <dbReference type="EMBL" id="TDQ83061.1"/>
    </source>
</evidence>
<dbReference type="AlphaFoldDB" id="A0A4R6WPC0"/>
<dbReference type="InterPro" id="IPR009922">
    <property type="entry name" value="DUF1457"/>
</dbReference>
<dbReference type="Proteomes" id="UP000295783">
    <property type="component" value="Unassembled WGS sequence"/>
</dbReference>